<dbReference type="SMART" id="SM00448">
    <property type="entry name" value="REC"/>
    <property type="match status" value="1"/>
</dbReference>
<dbReference type="Pfam" id="PF00072">
    <property type="entry name" value="Response_reg"/>
    <property type="match status" value="1"/>
</dbReference>
<dbReference type="InterPro" id="IPR001789">
    <property type="entry name" value="Sig_transdc_resp-reg_receiver"/>
</dbReference>
<dbReference type="Pfam" id="PF00512">
    <property type="entry name" value="HisKA"/>
    <property type="match status" value="1"/>
</dbReference>
<dbReference type="InterPro" id="IPR011006">
    <property type="entry name" value="CheY-like_superfamily"/>
</dbReference>
<comment type="caution">
    <text evidence="11">The sequence shown here is derived from an EMBL/GenBank/DDBJ whole genome shotgun (WGS) entry which is preliminary data.</text>
</comment>
<evidence type="ECO:0000256" key="2">
    <source>
        <dbReference type="ARBA" id="ARBA00012438"/>
    </source>
</evidence>
<dbReference type="PROSITE" id="PS50110">
    <property type="entry name" value="RESPONSE_REGULATORY"/>
    <property type="match status" value="1"/>
</dbReference>
<dbReference type="PROSITE" id="PS50112">
    <property type="entry name" value="PAS"/>
    <property type="match status" value="1"/>
</dbReference>
<protein>
    <recommendedName>
        <fullName evidence="2">histidine kinase</fullName>
        <ecNumber evidence="2">2.7.13.3</ecNumber>
    </recommendedName>
</protein>
<dbReference type="InterPro" id="IPR004358">
    <property type="entry name" value="Sig_transdc_His_kin-like_C"/>
</dbReference>
<dbReference type="PROSITE" id="PS50109">
    <property type="entry name" value="HIS_KIN"/>
    <property type="match status" value="1"/>
</dbReference>
<dbReference type="InterPro" id="IPR005467">
    <property type="entry name" value="His_kinase_dom"/>
</dbReference>
<reference evidence="11 12" key="1">
    <citation type="submission" date="2023-11" db="EMBL/GenBank/DDBJ databases">
        <title>Draft genome of Azohydromonas lata strain H1 (DSM1123), a polyhydroxyalkanoate producer.</title>
        <authorList>
            <person name="Traversa D."/>
            <person name="D'Addabbo P."/>
            <person name="Pazzani C."/>
            <person name="Manzari C."/>
            <person name="Chiara M."/>
            <person name="Scrascia M."/>
        </authorList>
    </citation>
    <scope>NUCLEOTIDE SEQUENCE [LARGE SCALE GENOMIC DNA]</scope>
    <source>
        <strain evidence="11 12">H1</strain>
    </source>
</reference>
<evidence type="ECO:0000259" key="9">
    <source>
        <dbReference type="PROSITE" id="PS50112"/>
    </source>
</evidence>
<evidence type="ECO:0000256" key="5">
    <source>
        <dbReference type="ARBA" id="ARBA00022777"/>
    </source>
</evidence>
<feature type="domain" description="Histidine kinase" evidence="7">
    <location>
        <begin position="294"/>
        <end position="512"/>
    </location>
</feature>
<keyword evidence="4" id="KW-0808">Transferase</keyword>
<dbReference type="Pfam" id="PF00989">
    <property type="entry name" value="PAS"/>
    <property type="match status" value="2"/>
</dbReference>
<dbReference type="InterPro" id="IPR003661">
    <property type="entry name" value="HisK_dim/P_dom"/>
</dbReference>
<dbReference type="NCBIfam" id="TIGR00229">
    <property type="entry name" value="sensory_box"/>
    <property type="match status" value="1"/>
</dbReference>
<dbReference type="SMART" id="SM00388">
    <property type="entry name" value="HisKA"/>
    <property type="match status" value="1"/>
</dbReference>
<evidence type="ECO:0000313" key="12">
    <source>
        <dbReference type="Proteomes" id="UP001293718"/>
    </source>
</evidence>
<dbReference type="SUPFAM" id="SSF55785">
    <property type="entry name" value="PYP-like sensor domain (PAS domain)"/>
    <property type="match status" value="2"/>
</dbReference>
<feature type="domain" description="PAC" evidence="10">
    <location>
        <begin position="224"/>
        <end position="276"/>
    </location>
</feature>
<dbReference type="CDD" id="cd17580">
    <property type="entry name" value="REC_2_DhkD-like"/>
    <property type="match status" value="1"/>
</dbReference>
<dbReference type="InterPro" id="IPR000700">
    <property type="entry name" value="PAS-assoc_C"/>
</dbReference>
<dbReference type="PANTHER" id="PTHR43047:SF72">
    <property type="entry name" value="OSMOSENSING HISTIDINE PROTEIN KINASE SLN1"/>
    <property type="match status" value="1"/>
</dbReference>
<evidence type="ECO:0000256" key="3">
    <source>
        <dbReference type="ARBA" id="ARBA00022553"/>
    </source>
</evidence>
<dbReference type="InterPro" id="IPR035965">
    <property type="entry name" value="PAS-like_dom_sf"/>
</dbReference>
<dbReference type="EC" id="2.7.13.3" evidence="2"/>
<dbReference type="EMBL" id="JAXOJX010000004">
    <property type="protein sequence ID" value="MDZ5455824.1"/>
    <property type="molecule type" value="Genomic_DNA"/>
</dbReference>
<dbReference type="Proteomes" id="UP001293718">
    <property type="component" value="Unassembled WGS sequence"/>
</dbReference>
<comment type="catalytic activity">
    <reaction evidence="1">
        <text>ATP + protein L-histidine = ADP + protein N-phospho-L-histidine.</text>
        <dbReference type="EC" id="2.7.13.3"/>
    </reaction>
</comment>
<gene>
    <name evidence="11" type="ORF">SM757_04495</name>
</gene>
<dbReference type="SMART" id="SM00086">
    <property type="entry name" value="PAC"/>
    <property type="match status" value="1"/>
</dbReference>
<dbReference type="SMART" id="SM00387">
    <property type="entry name" value="HATPase_c"/>
    <property type="match status" value="1"/>
</dbReference>
<dbReference type="SMART" id="SM00091">
    <property type="entry name" value="PAS"/>
    <property type="match status" value="2"/>
</dbReference>
<accession>A0ABU5I9P4</accession>
<proteinExistence type="predicted"/>
<evidence type="ECO:0000259" key="7">
    <source>
        <dbReference type="PROSITE" id="PS50109"/>
    </source>
</evidence>
<dbReference type="CDD" id="cd00130">
    <property type="entry name" value="PAS"/>
    <property type="match status" value="1"/>
</dbReference>
<evidence type="ECO:0000259" key="10">
    <source>
        <dbReference type="PROSITE" id="PS50113"/>
    </source>
</evidence>
<evidence type="ECO:0000256" key="6">
    <source>
        <dbReference type="PROSITE-ProRule" id="PRU00169"/>
    </source>
</evidence>
<dbReference type="PRINTS" id="PR00344">
    <property type="entry name" value="BCTRLSENSOR"/>
</dbReference>
<organism evidence="11 12">
    <name type="scientific">Azohydromonas lata</name>
    <dbReference type="NCBI Taxonomy" id="45677"/>
    <lineage>
        <taxon>Bacteria</taxon>
        <taxon>Pseudomonadati</taxon>
        <taxon>Pseudomonadota</taxon>
        <taxon>Betaproteobacteria</taxon>
        <taxon>Burkholderiales</taxon>
        <taxon>Sphaerotilaceae</taxon>
        <taxon>Azohydromonas</taxon>
    </lineage>
</organism>
<dbReference type="SUPFAM" id="SSF55874">
    <property type="entry name" value="ATPase domain of HSP90 chaperone/DNA topoisomerase II/histidine kinase"/>
    <property type="match status" value="1"/>
</dbReference>
<evidence type="ECO:0000256" key="4">
    <source>
        <dbReference type="ARBA" id="ARBA00022679"/>
    </source>
</evidence>
<dbReference type="PROSITE" id="PS50113">
    <property type="entry name" value="PAC"/>
    <property type="match status" value="1"/>
</dbReference>
<keyword evidence="3 6" id="KW-0597">Phosphoprotein</keyword>
<evidence type="ECO:0000259" key="8">
    <source>
        <dbReference type="PROSITE" id="PS50110"/>
    </source>
</evidence>
<dbReference type="SUPFAM" id="SSF47384">
    <property type="entry name" value="Homodimeric domain of signal transducing histidine kinase"/>
    <property type="match status" value="1"/>
</dbReference>
<dbReference type="Pfam" id="PF02518">
    <property type="entry name" value="HATPase_c"/>
    <property type="match status" value="1"/>
</dbReference>
<feature type="domain" description="Response regulatory" evidence="8">
    <location>
        <begin position="537"/>
        <end position="653"/>
    </location>
</feature>
<feature type="domain" description="PAS" evidence="9">
    <location>
        <begin position="146"/>
        <end position="219"/>
    </location>
</feature>
<dbReference type="Gene3D" id="3.30.450.20">
    <property type="entry name" value="PAS domain"/>
    <property type="match status" value="2"/>
</dbReference>
<dbReference type="InterPro" id="IPR000014">
    <property type="entry name" value="PAS"/>
</dbReference>
<dbReference type="InterPro" id="IPR036890">
    <property type="entry name" value="HATPase_C_sf"/>
</dbReference>
<dbReference type="SUPFAM" id="SSF52172">
    <property type="entry name" value="CheY-like"/>
    <property type="match status" value="1"/>
</dbReference>
<dbReference type="CDD" id="cd00075">
    <property type="entry name" value="HATPase"/>
    <property type="match status" value="1"/>
</dbReference>
<dbReference type="InterPro" id="IPR003594">
    <property type="entry name" value="HATPase_dom"/>
</dbReference>
<dbReference type="InterPro" id="IPR001610">
    <property type="entry name" value="PAC"/>
</dbReference>
<keyword evidence="5" id="KW-0418">Kinase</keyword>
<feature type="modified residue" description="4-aspartylphosphate" evidence="6">
    <location>
        <position position="586"/>
    </location>
</feature>
<dbReference type="Gene3D" id="3.40.50.2300">
    <property type="match status" value="1"/>
</dbReference>
<dbReference type="InterPro" id="IPR036097">
    <property type="entry name" value="HisK_dim/P_sf"/>
</dbReference>
<dbReference type="PANTHER" id="PTHR43047">
    <property type="entry name" value="TWO-COMPONENT HISTIDINE PROTEIN KINASE"/>
    <property type="match status" value="1"/>
</dbReference>
<dbReference type="Gene3D" id="3.30.565.10">
    <property type="entry name" value="Histidine kinase-like ATPase, C-terminal domain"/>
    <property type="match status" value="1"/>
</dbReference>
<dbReference type="Gene3D" id="1.10.287.130">
    <property type="match status" value="1"/>
</dbReference>
<evidence type="ECO:0000256" key="1">
    <source>
        <dbReference type="ARBA" id="ARBA00000085"/>
    </source>
</evidence>
<dbReference type="CDD" id="cd00082">
    <property type="entry name" value="HisKA"/>
    <property type="match status" value="1"/>
</dbReference>
<evidence type="ECO:0000313" key="11">
    <source>
        <dbReference type="EMBL" id="MDZ5455824.1"/>
    </source>
</evidence>
<sequence length="660" mass="71348">MTEQAFRQLAELLPDALLLVDGQGIVRCANAPAAALLQQPITALAGQPLAAVVHDSEAHLAELIHQGARSRSRVPGVLHPTSGTAACRCELAVFRPRSAEQAALVLVRLVPRPVANSQFRELNARIEALSHEVARRKAAEAQLQAYSERLRVTLTSIGDGMIATDAQGRVTMMNGVAQALTGWNEADALGQPLVQVFVIVNQDTREPVANPVERVLDEGRIVGLANHTVLIARDGSERPIDDSGAPIRDAEGLLIGAVLVFRDISERYAMERELRDHAQRLMEADRRKDEFLSMLAHELRNPLAPLHNGVHLLLSRHLPAEEQRRVVTMLQRQLGHITRLVDDLLDVARLTRGRIALQRQPVSLAQVVQQAVEASRPAIDARDHELQVQRVAPELMVDGDPARLVQVFTNLLVNAAKFTPPKGLIELDCSHDDKQLCLTVRDNGMGMDAALSARVFDLFVQADQSLDRSMGGLGIGLTVVRALVEMHGGSVQAQSAGPGQGSEFVVRLPRLPAANTPLSARAAADLSQPPGASTAQRILIVDDNVDAGETLGAVLEQWGHETCLVTGAQAALDAWPAFRPHAVLLDIGLPEMSGYELARRFRASPEAAGMLLVAVTGYGRTPDRQASLDAGIDEHLTKPVDMERLRALLDRPSGATANKL</sequence>
<keyword evidence="12" id="KW-1185">Reference proteome</keyword>
<dbReference type="InterPro" id="IPR013767">
    <property type="entry name" value="PAS_fold"/>
</dbReference>
<dbReference type="RefSeq" id="WP_322464513.1">
    <property type="nucleotide sequence ID" value="NZ_JAXOJX010000004.1"/>
</dbReference>
<name>A0ABU5I9P4_9BURK</name>